<gene>
    <name evidence="2" type="ORF">A1O5_03484</name>
</gene>
<dbReference type="OrthoDB" id="3944243at2759"/>
<accession>W9WZS6</accession>
<dbReference type="RefSeq" id="XP_007742285.1">
    <property type="nucleotide sequence ID" value="XM_007744095.1"/>
</dbReference>
<evidence type="ECO:0000313" key="3">
    <source>
        <dbReference type="Proteomes" id="UP000019471"/>
    </source>
</evidence>
<name>W9WZS6_9EURO</name>
<evidence type="ECO:0000313" key="2">
    <source>
        <dbReference type="EMBL" id="EXJ73722.1"/>
    </source>
</evidence>
<dbReference type="PANTHER" id="PTHR10039:SF16">
    <property type="entry name" value="GPI INOSITOL-DEACYLASE"/>
    <property type="match status" value="1"/>
</dbReference>
<dbReference type="InterPro" id="IPR054471">
    <property type="entry name" value="GPIID_WHD"/>
</dbReference>
<keyword evidence="3" id="KW-1185">Reference proteome</keyword>
<dbReference type="HOGENOM" id="CLU_796943_0_0_1"/>
<dbReference type="Proteomes" id="UP000019471">
    <property type="component" value="Unassembled WGS sequence"/>
</dbReference>
<proteinExistence type="predicted"/>
<feature type="domain" description="GPI inositol-deacylase winged helix" evidence="1">
    <location>
        <begin position="39"/>
        <end position="118"/>
    </location>
</feature>
<dbReference type="AlphaFoldDB" id="W9WZS6"/>
<dbReference type="InterPro" id="IPR036770">
    <property type="entry name" value="Ankyrin_rpt-contain_sf"/>
</dbReference>
<dbReference type="EMBL" id="AMGX01000004">
    <property type="protein sequence ID" value="EXJ73722.1"/>
    <property type="molecule type" value="Genomic_DNA"/>
</dbReference>
<reference evidence="2 3" key="1">
    <citation type="submission" date="2013-03" db="EMBL/GenBank/DDBJ databases">
        <title>The Genome Sequence of Cladophialophora psammophila CBS 110553.</title>
        <authorList>
            <consortium name="The Broad Institute Genomics Platform"/>
            <person name="Cuomo C."/>
            <person name="de Hoog S."/>
            <person name="Gorbushina A."/>
            <person name="Walker B."/>
            <person name="Young S.K."/>
            <person name="Zeng Q."/>
            <person name="Gargeya S."/>
            <person name="Fitzgerald M."/>
            <person name="Haas B."/>
            <person name="Abouelleil A."/>
            <person name="Allen A.W."/>
            <person name="Alvarado L."/>
            <person name="Arachchi H.M."/>
            <person name="Berlin A.M."/>
            <person name="Chapman S.B."/>
            <person name="Gainer-Dewar J."/>
            <person name="Goldberg J."/>
            <person name="Griggs A."/>
            <person name="Gujja S."/>
            <person name="Hansen M."/>
            <person name="Howarth C."/>
            <person name="Imamovic A."/>
            <person name="Ireland A."/>
            <person name="Larimer J."/>
            <person name="McCowan C."/>
            <person name="Murphy C."/>
            <person name="Pearson M."/>
            <person name="Poon T.W."/>
            <person name="Priest M."/>
            <person name="Roberts A."/>
            <person name="Saif S."/>
            <person name="Shea T."/>
            <person name="Sisk P."/>
            <person name="Sykes S."/>
            <person name="Wortman J."/>
            <person name="Nusbaum C."/>
            <person name="Birren B."/>
        </authorList>
    </citation>
    <scope>NUCLEOTIDE SEQUENCE [LARGE SCALE GENOMIC DNA]</scope>
    <source>
        <strain evidence="2 3">CBS 110553</strain>
    </source>
</reference>
<dbReference type="PANTHER" id="PTHR10039">
    <property type="entry name" value="AMELOGENIN"/>
    <property type="match status" value="1"/>
</dbReference>
<dbReference type="Pfam" id="PF22939">
    <property type="entry name" value="WHD_GPIID"/>
    <property type="match status" value="1"/>
</dbReference>
<dbReference type="STRING" id="1182543.W9WZS6"/>
<sequence length="348" mass="38895">MLSQSLLTDRTALQDLPVGLERTYDRILESIDDRDVPYVQRTLHWLLGCAQPLSLAELAEAIAIDLKDGVFDPDGRLTIAVDAFDVCPSLIYMDVGKVTVTLAHHSIKEYLFSERLASKELKLARFAMNSTRCADSIAVSLLSDSFQMGVQIHQAMFNGALSVDRFPLMAYVNRNAFFDSWSLMIKCRGPPASIPALYETASAVHTSMDTFVRLQLAWEETVGISDVIGYYSPWRISTPLQSASRYGFRHAMRSLLDNGAAIDGLPRLQYFGNPLLISASPSHKHIFQELVERGASINAQYIEGLYFYAAFASPTLVHRLLEKHWENLDLGEGNVQRDIADTDVNIDE</sequence>
<dbReference type="SUPFAM" id="SSF48403">
    <property type="entry name" value="Ankyrin repeat"/>
    <property type="match status" value="1"/>
</dbReference>
<comment type="caution">
    <text evidence="2">The sequence shown here is derived from an EMBL/GenBank/DDBJ whole genome shotgun (WGS) entry which is preliminary data.</text>
</comment>
<organism evidence="2 3">
    <name type="scientific">Cladophialophora psammophila CBS 110553</name>
    <dbReference type="NCBI Taxonomy" id="1182543"/>
    <lineage>
        <taxon>Eukaryota</taxon>
        <taxon>Fungi</taxon>
        <taxon>Dikarya</taxon>
        <taxon>Ascomycota</taxon>
        <taxon>Pezizomycotina</taxon>
        <taxon>Eurotiomycetes</taxon>
        <taxon>Chaetothyriomycetidae</taxon>
        <taxon>Chaetothyriales</taxon>
        <taxon>Herpotrichiellaceae</taxon>
        <taxon>Cladophialophora</taxon>
    </lineage>
</organism>
<protein>
    <recommendedName>
        <fullName evidence="1">GPI inositol-deacylase winged helix domain-containing protein</fullName>
    </recommendedName>
</protein>
<evidence type="ECO:0000259" key="1">
    <source>
        <dbReference type="Pfam" id="PF22939"/>
    </source>
</evidence>
<dbReference type="Gene3D" id="1.25.40.20">
    <property type="entry name" value="Ankyrin repeat-containing domain"/>
    <property type="match status" value="1"/>
</dbReference>
<dbReference type="GeneID" id="19188212"/>